<feature type="transmembrane region" description="Helical" evidence="1">
    <location>
        <begin position="20"/>
        <end position="42"/>
    </location>
</feature>
<evidence type="ECO:0000313" key="2">
    <source>
        <dbReference type="EMBL" id="KAK9418782.1"/>
    </source>
</evidence>
<name>A0ABR2UW78_9PEZI</name>
<organism evidence="2 3">
    <name type="scientific">Seiridium unicorne</name>
    <dbReference type="NCBI Taxonomy" id="138068"/>
    <lineage>
        <taxon>Eukaryota</taxon>
        <taxon>Fungi</taxon>
        <taxon>Dikarya</taxon>
        <taxon>Ascomycota</taxon>
        <taxon>Pezizomycotina</taxon>
        <taxon>Sordariomycetes</taxon>
        <taxon>Xylariomycetidae</taxon>
        <taxon>Amphisphaeriales</taxon>
        <taxon>Sporocadaceae</taxon>
        <taxon>Seiridium</taxon>
    </lineage>
</organism>
<sequence length="181" mass="20460">MSPVNYLAARELGDSDTMMNLMITFLGLAFVALILVAILIVLRRVRRQRAMNNDTLPQYNDIKHEFSSHNTRRLTITTADGRSSVVVLNGGRPMLADPNSPPHSPKNIPEIHITFPDEHDEYGRKQDGRVMVVRVGETTVGMEPVRDEQLPAYEKESSHGFYSIDMDQIGGLKEKDHSQFR</sequence>
<keyword evidence="3" id="KW-1185">Reference proteome</keyword>
<keyword evidence="1" id="KW-0812">Transmembrane</keyword>
<dbReference type="Proteomes" id="UP001408356">
    <property type="component" value="Unassembled WGS sequence"/>
</dbReference>
<reference evidence="2 3" key="1">
    <citation type="journal article" date="2024" name="J. Plant Pathol.">
        <title>Sequence and assembly of the genome of Seiridium unicorne, isolate CBS 538.82, causal agent of cypress canker disease.</title>
        <authorList>
            <person name="Scali E."/>
            <person name="Rocca G.D."/>
            <person name="Danti R."/>
            <person name="Garbelotto M."/>
            <person name="Barberini S."/>
            <person name="Baroncelli R."/>
            <person name="Emiliani G."/>
        </authorList>
    </citation>
    <scope>NUCLEOTIDE SEQUENCE [LARGE SCALE GENOMIC DNA]</scope>
    <source>
        <strain evidence="2 3">BM-138-508</strain>
    </source>
</reference>
<protein>
    <submittedName>
        <fullName evidence="2">Uncharacterized protein</fullName>
    </submittedName>
</protein>
<dbReference type="EMBL" id="JARVKF010000353">
    <property type="protein sequence ID" value="KAK9418782.1"/>
    <property type="molecule type" value="Genomic_DNA"/>
</dbReference>
<accession>A0ABR2UW78</accession>
<gene>
    <name evidence="2" type="ORF">SUNI508_07802</name>
</gene>
<proteinExistence type="predicted"/>
<evidence type="ECO:0000313" key="3">
    <source>
        <dbReference type="Proteomes" id="UP001408356"/>
    </source>
</evidence>
<keyword evidence="1" id="KW-0472">Membrane</keyword>
<comment type="caution">
    <text evidence="2">The sequence shown here is derived from an EMBL/GenBank/DDBJ whole genome shotgun (WGS) entry which is preliminary data.</text>
</comment>
<keyword evidence="1" id="KW-1133">Transmembrane helix</keyword>
<evidence type="ECO:0000256" key="1">
    <source>
        <dbReference type="SAM" id="Phobius"/>
    </source>
</evidence>